<evidence type="ECO:0000256" key="1">
    <source>
        <dbReference type="SAM" id="Phobius"/>
    </source>
</evidence>
<feature type="transmembrane region" description="Helical" evidence="1">
    <location>
        <begin position="104"/>
        <end position="125"/>
    </location>
</feature>
<dbReference type="Proteomes" id="UP000179003">
    <property type="component" value="Unassembled WGS sequence"/>
</dbReference>
<name>A0A1F5EIG6_9BACT</name>
<keyword evidence="1" id="KW-1133">Transmembrane helix</keyword>
<protein>
    <submittedName>
        <fullName evidence="2">Uncharacterized protein</fullName>
    </submittedName>
</protein>
<keyword evidence="1" id="KW-0812">Transmembrane</keyword>
<keyword evidence="1" id="KW-0472">Membrane</keyword>
<accession>A0A1F5EIG6</accession>
<proteinExistence type="predicted"/>
<feature type="transmembrane region" description="Helical" evidence="1">
    <location>
        <begin position="74"/>
        <end position="92"/>
    </location>
</feature>
<evidence type="ECO:0000313" key="2">
    <source>
        <dbReference type="EMBL" id="OGD67153.1"/>
    </source>
</evidence>
<organism evidence="2 3">
    <name type="scientific">Candidatus Campbellbacteria bacterium RIFOXYC2_FULL_35_25</name>
    <dbReference type="NCBI Taxonomy" id="1797582"/>
    <lineage>
        <taxon>Bacteria</taxon>
        <taxon>Candidatus Campbelliibacteriota</taxon>
    </lineage>
</organism>
<reference evidence="2 3" key="1">
    <citation type="journal article" date="2016" name="Nat. Commun.">
        <title>Thousands of microbial genomes shed light on interconnected biogeochemical processes in an aquifer system.</title>
        <authorList>
            <person name="Anantharaman K."/>
            <person name="Brown C.T."/>
            <person name="Hug L.A."/>
            <person name="Sharon I."/>
            <person name="Castelle C.J."/>
            <person name="Probst A.J."/>
            <person name="Thomas B.C."/>
            <person name="Singh A."/>
            <person name="Wilkins M.J."/>
            <person name="Karaoz U."/>
            <person name="Brodie E.L."/>
            <person name="Williams K.H."/>
            <person name="Hubbard S.S."/>
            <person name="Banfield J.F."/>
        </authorList>
    </citation>
    <scope>NUCLEOTIDE SEQUENCE [LARGE SCALE GENOMIC DNA]</scope>
</reference>
<dbReference type="AlphaFoldDB" id="A0A1F5EIG6"/>
<feature type="transmembrane region" description="Helical" evidence="1">
    <location>
        <begin position="6"/>
        <end position="29"/>
    </location>
</feature>
<evidence type="ECO:0000313" key="3">
    <source>
        <dbReference type="Proteomes" id="UP000179003"/>
    </source>
</evidence>
<comment type="caution">
    <text evidence="2">The sequence shown here is derived from an EMBL/GenBank/DDBJ whole genome shotgun (WGS) entry which is preliminary data.</text>
</comment>
<dbReference type="EMBL" id="MFAE01000008">
    <property type="protein sequence ID" value="OGD67153.1"/>
    <property type="molecule type" value="Genomic_DNA"/>
</dbReference>
<sequence>MQYPYLTLLEIITLFLTLAIGTIIFYFLIKKGRETKFSTAIKAIALYELISLVIYLIYPASLLPKILHNNNSELLNLLILGVILFFIFHFVMKKILSTNWKKTIISFLLVIIIIFPFLNFLRVFLIREIITFPVFSAESTKMETELKAYFEEYGFGALLSDPVNPPLPGPSAFKVTGVIERATLSWPTENIAEILLNLQR</sequence>
<gene>
    <name evidence="2" type="ORF">A2442_02025</name>
</gene>
<feature type="transmembrane region" description="Helical" evidence="1">
    <location>
        <begin position="41"/>
        <end position="62"/>
    </location>
</feature>